<dbReference type="GeneID" id="54557314"/>
<dbReference type="EMBL" id="ML993581">
    <property type="protein sequence ID" value="KAF2172142.1"/>
    <property type="molecule type" value="Genomic_DNA"/>
</dbReference>
<dbReference type="AlphaFoldDB" id="A0A6A6D1T7"/>
<evidence type="ECO:0000313" key="1">
    <source>
        <dbReference type="EMBL" id="KAF2172142.1"/>
    </source>
</evidence>
<sequence length="350" mass="39877">MQDFYDKYFEAICTNQCEDPLILQLRKAVESLDDSNYEQVNADVVSLLSELPPMIDKPKNVDGLMFVLTKATSNRAKSQSSDEMASLAVMLHKSNINAPQHSKAESAALSLGMPAGFIPEPNNPYYAAHLTLANAAMRMFKVCKGAQIAAQRWKEAMIHQGLLFRDWMRKTTNPKHGFRQLGRDLRHMWELLDNGRAGWRFIELPHHFYHDVLPRLTDFVNTLQEVAVATQNQLLRKAVSTAHEIGKRLNLFQRFRWEAEEACRLHYEKQRAKTDAKTEEDMRALMEQMSFYGKTTDAEQLNGEGMDVDEGPGCFELEDLKALMEKEHTDMEGTGATAGDEEVDYLDLDV</sequence>
<reference evidence="1" key="1">
    <citation type="journal article" date="2020" name="Stud. Mycol.">
        <title>101 Dothideomycetes genomes: a test case for predicting lifestyles and emergence of pathogens.</title>
        <authorList>
            <person name="Haridas S."/>
            <person name="Albert R."/>
            <person name="Binder M."/>
            <person name="Bloem J."/>
            <person name="Labutti K."/>
            <person name="Salamov A."/>
            <person name="Andreopoulos B."/>
            <person name="Baker S."/>
            <person name="Barry K."/>
            <person name="Bills G."/>
            <person name="Bluhm B."/>
            <person name="Cannon C."/>
            <person name="Castanera R."/>
            <person name="Culley D."/>
            <person name="Daum C."/>
            <person name="Ezra D."/>
            <person name="Gonzalez J."/>
            <person name="Henrissat B."/>
            <person name="Kuo A."/>
            <person name="Liang C."/>
            <person name="Lipzen A."/>
            <person name="Lutzoni F."/>
            <person name="Magnuson J."/>
            <person name="Mondo S."/>
            <person name="Nolan M."/>
            <person name="Ohm R."/>
            <person name="Pangilinan J."/>
            <person name="Park H.-J."/>
            <person name="Ramirez L."/>
            <person name="Alfaro M."/>
            <person name="Sun H."/>
            <person name="Tritt A."/>
            <person name="Yoshinaga Y."/>
            <person name="Zwiers L.-H."/>
            <person name="Turgeon B."/>
            <person name="Goodwin S."/>
            <person name="Spatafora J."/>
            <person name="Crous P."/>
            <person name="Grigoriev I."/>
        </authorList>
    </citation>
    <scope>NUCLEOTIDE SEQUENCE</scope>
    <source>
        <strain evidence="1">ATCC 36951</strain>
    </source>
</reference>
<protein>
    <submittedName>
        <fullName evidence="1">Uncharacterized protein</fullName>
    </submittedName>
</protein>
<dbReference type="RefSeq" id="XP_033673031.1">
    <property type="nucleotide sequence ID" value="XM_033804042.1"/>
</dbReference>
<accession>A0A6A6D1T7</accession>
<dbReference type="Proteomes" id="UP000799537">
    <property type="component" value="Unassembled WGS sequence"/>
</dbReference>
<organism evidence="1 2">
    <name type="scientific">Zasmidium cellare ATCC 36951</name>
    <dbReference type="NCBI Taxonomy" id="1080233"/>
    <lineage>
        <taxon>Eukaryota</taxon>
        <taxon>Fungi</taxon>
        <taxon>Dikarya</taxon>
        <taxon>Ascomycota</taxon>
        <taxon>Pezizomycotina</taxon>
        <taxon>Dothideomycetes</taxon>
        <taxon>Dothideomycetidae</taxon>
        <taxon>Mycosphaerellales</taxon>
        <taxon>Mycosphaerellaceae</taxon>
        <taxon>Zasmidium</taxon>
    </lineage>
</organism>
<name>A0A6A6D1T7_ZASCE</name>
<keyword evidence="2" id="KW-1185">Reference proteome</keyword>
<evidence type="ECO:0000313" key="2">
    <source>
        <dbReference type="Proteomes" id="UP000799537"/>
    </source>
</evidence>
<gene>
    <name evidence="1" type="ORF">M409DRAFT_17382</name>
</gene>
<proteinExistence type="predicted"/>